<feature type="domain" description="Putative auto-transporter adhesin head GIN" evidence="2">
    <location>
        <begin position="37"/>
        <end position="214"/>
    </location>
</feature>
<protein>
    <submittedName>
        <fullName evidence="3">DUF2807 domain-containing protein</fullName>
    </submittedName>
</protein>
<evidence type="ECO:0000313" key="3">
    <source>
        <dbReference type="EMBL" id="BDG01597.1"/>
    </source>
</evidence>
<keyword evidence="4" id="KW-1185">Reference proteome</keyword>
<gene>
    <name evidence="3" type="ORF">AMOR_05930</name>
</gene>
<evidence type="ECO:0000256" key="1">
    <source>
        <dbReference type="SAM" id="SignalP"/>
    </source>
</evidence>
<evidence type="ECO:0000259" key="2">
    <source>
        <dbReference type="Pfam" id="PF10988"/>
    </source>
</evidence>
<dbReference type="EMBL" id="AP025591">
    <property type="protein sequence ID" value="BDG01597.1"/>
    <property type="molecule type" value="Genomic_DNA"/>
</dbReference>
<keyword evidence="1" id="KW-0732">Signal</keyword>
<dbReference type="RefSeq" id="WP_248358280.1">
    <property type="nucleotide sequence ID" value="NZ_AP025591.1"/>
</dbReference>
<dbReference type="InterPro" id="IPR021255">
    <property type="entry name" value="DUF2807"/>
</dbReference>
<dbReference type="Pfam" id="PF10988">
    <property type="entry name" value="DUF2807"/>
    <property type="match status" value="1"/>
</dbReference>
<sequence length="231" mass="23384">MRLPAALFLAAATLPAAAHATVHGNGEKTTVRRDLPAFTAIRLEGRLDADVKVGAPQAVAVTIDSNLQGHVRTRVERDTLVVETDELSYRGPGRVEVTVPSLWALHLEGSGDVSIAGGSGDLELRVDGSGDLRWKGGAGKLKVEIEGSSNVKLEGSADALALSIDGSGDVEAAGLTARNATVEVSGSGDADVTLGGGAFSGAVSGSGSIRWHGTAMATNTAVSGTGAIVHR</sequence>
<name>A0ABM7WQ53_9BACT</name>
<accession>A0ABM7WQ53</accession>
<dbReference type="Gene3D" id="2.160.20.120">
    <property type="match status" value="1"/>
</dbReference>
<proteinExistence type="predicted"/>
<feature type="signal peptide" evidence="1">
    <location>
        <begin position="1"/>
        <end position="20"/>
    </location>
</feature>
<evidence type="ECO:0000313" key="4">
    <source>
        <dbReference type="Proteomes" id="UP001162891"/>
    </source>
</evidence>
<reference evidence="4" key="1">
    <citation type="journal article" date="2022" name="Int. J. Syst. Evol. Microbiol.">
        <title>Anaeromyxobacter oryzae sp. nov., Anaeromyxobacter diazotrophicus sp. nov. and Anaeromyxobacter paludicola sp. nov., isolated from paddy soils.</title>
        <authorList>
            <person name="Itoh H."/>
            <person name="Xu Z."/>
            <person name="Mise K."/>
            <person name="Masuda Y."/>
            <person name="Ushijima N."/>
            <person name="Hayakawa C."/>
            <person name="Shiratori Y."/>
            <person name="Senoo K."/>
        </authorList>
    </citation>
    <scope>NUCLEOTIDE SEQUENCE [LARGE SCALE GENOMIC DNA]</scope>
    <source>
        <strain evidence="4">Red232</strain>
    </source>
</reference>
<organism evidence="3 4">
    <name type="scientific">Anaeromyxobacter oryzae</name>
    <dbReference type="NCBI Taxonomy" id="2918170"/>
    <lineage>
        <taxon>Bacteria</taxon>
        <taxon>Pseudomonadati</taxon>
        <taxon>Myxococcota</taxon>
        <taxon>Myxococcia</taxon>
        <taxon>Myxococcales</taxon>
        <taxon>Cystobacterineae</taxon>
        <taxon>Anaeromyxobacteraceae</taxon>
        <taxon>Anaeromyxobacter</taxon>
    </lineage>
</organism>
<feature type="chain" id="PRO_5045709154" evidence="1">
    <location>
        <begin position="21"/>
        <end position="231"/>
    </location>
</feature>
<dbReference type="Proteomes" id="UP001162891">
    <property type="component" value="Chromosome"/>
</dbReference>